<dbReference type="InterPro" id="IPR032819">
    <property type="entry name" value="TruB_C"/>
</dbReference>
<dbReference type="InterPro" id="IPR002501">
    <property type="entry name" value="PsdUridine_synth_N"/>
</dbReference>
<dbReference type="PANTHER" id="PTHR13767">
    <property type="entry name" value="TRNA-PSEUDOURIDINE SYNTHASE"/>
    <property type="match status" value="1"/>
</dbReference>
<dbReference type="InterPro" id="IPR020103">
    <property type="entry name" value="PsdUridine_synth_cat_dom_sf"/>
</dbReference>
<evidence type="ECO:0000259" key="7">
    <source>
        <dbReference type="Pfam" id="PF16198"/>
    </source>
</evidence>
<dbReference type="Gene3D" id="3.30.2350.10">
    <property type="entry name" value="Pseudouridine synthase"/>
    <property type="match status" value="1"/>
</dbReference>
<organism evidence="8 9">
    <name type="scientific">Candidatus Magasanikbacteria bacterium GW2011_GWC2_37_14</name>
    <dbReference type="NCBI Taxonomy" id="1619046"/>
    <lineage>
        <taxon>Bacteria</taxon>
        <taxon>Candidatus Magasanikiibacteriota</taxon>
    </lineage>
</organism>
<dbReference type="Pfam" id="PF01509">
    <property type="entry name" value="TruB_N"/>
    <property type="match status" value="1"/>
</dbReference>
<dbReference type="STRING" id="1619046.US42_C0006G0044"/>
<protein>
    <recommendedName>
        <fullName evidence="5">tRNA pseudouridine synthase B</fullName>
        <ecNumber evidence="5">5.4.99.25</ecNumber>
    </recommendedName>
    <alternativeName>
        <fullName evidence="5">tRNA pseudouridine(55) synthase</fullName>
        <shortName evidence="5">Psi55 synthase</shortName>
    </alternativeName>
    <alternativeName>
        <fullName evidence="5">tRNA pseudouridylate synthase</fullName>
    </alternativeName>
    <alternativeName>
        <fullName evidence="5">tRNA-uridine isomerase</fullName>
    </alternativeName>
</protein>
<evidence type="ECO:0000259" key="6">
    <source>
        <dbReference type="Pfam" id="PF01509"/>
    </source>
</evidence>
<dbReference type="AlphaFoldDB" id="A0A0G0GCP0"/>
<dbReference type="GO" id="GO:0031119">
    <property type="term" value="P:tRNA pseudouridine synthesis"/>
    <property type="evidence" value="ECO:0007669"/>
    <property type="project" value="UniProtKB-UniRule"/>
</dbReference>
<feature type="domain" description="tRNA pseudouridylate synthase B C-terminal" evidence="7">
    <location>
        <begin position="210"/>
        <end position="244"/>
    </location>
</feature>
<evidence type="ECO:0000256" key="5">
    <source>
        <dbReference type="HAMAP-Rule" id="MF_01080"/>
    </source>
</evidence>
<dbReference type="Proteomes" id="UP000034849">
    <property type="component" value="Unassembled WGS sequence"/>
</dbReference>
<dbReference type="EMBL" id="LBSX01000006">
    <property type="protein sequence ID" value="KKQ27737.1"/>
    <property type="molecule type" value="Genomic_DNA"/>
</dbReference>
<dbReference type="PANTHER" id="PTHR13767:SF2">
    <property type="entry name" value="PSEUDOURIDYLATE SYNTHASE TRUB1"/>
    <property type="match status" value="1"/>
</dbReference>
<sequence length="274" mass="30518">MLNNFLLINKPSGWTSFDVVAYVRKMARKQNQGIATSADANRLPRNDKIKVGHAGTLDPFATGLLIVGVGREATKRLDEFKNLPKTYVATIKLGSVSDTFDKTGTIIIPLKKGGIRGLFAKIFTNNPPHPPLPRGVIERVLKKFIGKIKQMPPMYSAKKINGQKLYNLARKGITVKRKKNKIQIYNLKLLDYNYPTLKIEVECSAGTYIRTLANDIGKKLGCGAYCEELERTKIGEYKLADAKTPDNCHSELAFDLSSRRKVSGSFGMLKPVCR</sequence>
<feature type="active site" description="Nucleophile" evidence="5">
    <location>
        <position position="58"/>
    </location>
</feature>
<dbReference type="GO" id="GO:0160148">
    <property type="term" value="F:tRNA pseudouridine(55) synthase activity"/>
    <property type="evidence" value="ECO:0007669"/>
    <property type="project" value="UniProtKB-EC"/>
</dbReference>
<dbReference type="InterPro" id="IPR014780">
    <property type="entry name" value="tRNA_psdUridine_synth_TruB"/>
</dbReference>
<comment type="function">
    <text evidence="5">Responsible for synthesis of pseudouridine from uracil-55 in the psi GC loop of transfer RNAs.</text>
</comment>
<dbReference type="SUPFAM" id="SSF55120">
    <property type="entry name" value="Pseudouridine synthase"/>
    <property type="match status" value="1"/>
</dbReference>
<dbReference type="GO" id="GO:0003723">
    <property type="term" value="F:RNA binding"/>
    <property type="evidence" value="ECO:0007669"/>
    <property type="project" value="InterPro"/>
</dbReference>
<proteinExistence type="inferred from homology"/>
<dbReference type="GO" id="GO:1990481">
    <property type="term" value="P:mRNA pseudouridine synthesis"/>
    <property type="evidence" value="ECO:0007669"/>
    <property type="project" value="TreeGrafter"/>
</dbReference>
<gene>
    <name evidence="5" type="primary">truB</name>
    <name evidence="8" type="ORF">US42_C0006G0044</name>
</gene>
<evidence type="ECO:0000256" key="3">
    <source>
        <dbReference type="ARBA" id="ARBA00022694"/>
    </source>
</evidence>
<dbReference type="CDD" id="cd02573">
    <property type="entry name" value="PseudoU_synth_EcTruB"/>
    <property type="match status" value="1"/>
</dbReference>
<evidence type="ECO:0000313" key="9">
    <source>
        <dbReference type="Proteomes" id="UP000034849"/>
    </source>
</evidence>
<evidence type="ECO:0000256" key="2">
    <source>
        <dbReference type="ARBA" id="ARBA00005642"/>
    </source>
</evidence>
<dbReference type="EC" id="5.4.99.25" evidence="5"/>
<name>A0A0G0GCP0_9BACT</name>
<dbReference type="Pfam" id="PF16198">
    <property type="entry name" value="TruB_C_2"/>
    <property type="match status" value="1"/>
</dbReference>
<dbReference type="PATRIC" id="fig|1619046.3.peg.439"/>
<feature type="domain" description="Pseudouridine synthase II N-terminal" evidence="6">
    <location>
        <begin position="50"/>
        <end position="209"/>
    </location>
</feature>
<comment type="caution">
    <text evidence="8">The sequence shown here is derived from an EMBL/GenBank/DDBJ whole genome shotgun (WGS) entry which is preliminary data.</text>
</comment>
<evidence type="ECO:0000256" key="4">
    <source>
        <dbReference type="ARBA" id="ARBA00023235"/>
    </source>
</evidence>
<keyword evidence="4 5" id="KW-0413">Isomerase</keyword>
<accession>A0A0G0GCP0</accession>
<dbReference type="HAMAP" id="MF_01080">
    <property type="entry name" value="TruB_bact"/>
    <property type="match status" value="1"/>
</dbReference>
<reference evidence="8 9" key="1">
    <citation type="journal article" date="2015" name="Nature">
        <title>rRNA introns, odd ribosomes, and small enigmatic genomes across a large radiation of phyla.</title>
        <authorList>
            <person name="Brown C.T."/>
            <person name="Hug L.A."/>
            <person name="Thomas B.C."/>
            <person name="Sharon I."/>
            <person name="Castelle C.J."/>
            <person name="Singh A."/>
            <person name="Wilkins M.J."/>
            <person name="Williams K.H."/>
            <person name="Banfield J.F."/>
        </authorList>
    </citation>
    <scope>NUCLEOTIDE SEQUENCE [LARGE SCALE GENOMIC DNA]</scope>
</reference>
<comment type="catalytic activity">
    <reaction evidence="1 5">
        <text>uridine(55) in tRNA = pseudouridine(55) in tRNA</text>
        <dbReference type="Rhea" id="RHEA:42532"/>
        <dbReference type="Rhea" id="RHEA-COMP:10101"/>
        <dbReference type="Rhea" id="RHEA-COMP:10102"/>
        <dbReference type="ChEBI" id="CHEBI:65314"/>
        <dbReference type="ChEBI" id="CHEBI:65315"/>
        <dbReference type="EC" id="5.4.99.25"/>
    </reaction>
</comment>
<evidence type="ECO:0000313" key="8">
    <source>
        <dbReference type="EMBL" id="KKQ27737.1"/>
    </source>
</evidence>
<keyword evidence="3 5" id="KW-0819">tRNA processing</keyword>
<comment type="similarity">
    <text evidence="2 5">Belongs to the pseudouridine synthase TruB family. Type 1 subfamily.</text>
</comment>
<evidence type="ECO:0000256" key="1">
    <source>
        <dbReference type="ARBA" id="ARBA00000385"/>
    </source>
</evidence>